<sequence>MALQIKNRDNTENSSSSAISNGTQIEKWFRSFSKKGGTNWNNLPELMQSYNLSEAGFIAFVKTYLQAEKKD</sequence>
<protein>
    <submittedName>
        <fullName evidence="1">Type-2 restriction enzyme Eco47I</fullName>
        <ecNumber evidence="1">3.1.21.4</ecNumber>
    </submittedName>
</protein>
<proteinExistence type="predicted"/>
<dbReference type="GO" id="GO:0009307">
    <property type="term" value="P:DNA restriction-modification system"/>
    <property type="evidence" value="ECO:0007669"/>
    <property type="project" value="InterPro"/>
</dbReference>
<reference evidence="1 2" key="1">
    <citation type="submission" date="2019-01" db="EMBL/GenBank/DDBJ databases">
        <authorList>
            <person name="Brito A."/>
        </authorList>
    </citation>
    <scope>NUCLEOTIDE SEQUENCE [LARGE SCALE GENOMIC DNA]</scope>
    <source>
        <strain evidence="1">1</strain>
    </source>
</reference>
<dbReference type="Proteomes" id="UP000320055">
    <property type="component" value="Unassembled WGS sequence"/>
</dbReference>
<dbReference type="GO" id="GO:0003677">
    <property type="term" value="F:DNA binding"/>
    <property type="evidence" value="ECO:0007669"/>
    <property type="project" value="InterPro"/>
</dbReference>
<organism evidence="1 2">
    <name type="scientific">Hyella patelloides LEGE 07179</name>
    <dbReference type="NCBI Taxonomy" id="945734"/>
    <lineage>
        <taxon>Bacteria</taxon>
        <taxon>Bacillati</taxon>
        <taxon>Cyanobacteriota</taxon>
        <taxon>Cyanophyceae</taxon>
        <taxon>Pleurocapsales</taxon>
        <taxon>Hyellaceae</taxon>
        <taxon>Hyella</taxon>
    </lineage>
</organism>
<dbReference type="GO" id="GO:0009036">
    <property type="term" value="F:type II site-specific deoxyribonuclease activity"/>
    <property type="evidence" value="ECO:0007669"/>
    <property type="project" value="UniProtKB-EC"/>
</dbReference>
<gene>
    <name evidence="1" type="ORF">H1P_730020</name>
</gene>
<dbReference type="InterPro" id="IPR019070">
    <property type="entry name" value="Restrct_endonuc_II_SinI"/>
</dbReference>
<keyword evidence="2" id="KW-1185">Reference proteome</keyword>
<keyword evidence="1" id="KW-0378">Hydrolase</keyword>
<dbReference type="Pfam" id="PF09570">
    <property type="entry name" value="RE_SinI"/>
    <property type="match status" value="1"/>
</dbReference>
<evidence type="ECO:0000313" key="2">
    <source>
        <dbReference type="Proteomes" id="UP000320055"/>
    </source>
</evidence>
<evidence type="ECO:0000313" key="1">
    <source>
        <dbReference type="EMBL" id="VEP18279.1"/>
    </source>
</evidence>
<dbReference type="EC" id="3.1.21.4" evidence="1"/>
<dbReference type="AlphaFoldDB" id="A0A563W3K3"/>
<dbReference type="RefSeq" id="WP_144867508.1">
    <property type="nucleotide sequence ID" value="NZ_LR213831.1"/>
</dbReference>
<name>A0A563W3K3_9CYAN</name>
<accession>A0A563W3K3</accession>
<dbReference type="OrthoDB" id="5337216at2"/>
<dbReference type="EMBL" id="CAACVJ010000680">
    <property type="protein sequence ID" value="VEP18279.1"/>
    <property type="molecule type" value="Genomic_DNA"/>
</dbReference>